<reference evidence="3" key="1">
    <citation type="submission" date="2012-04" db="EMBL/GenBank/DDBJ databases">
        <title>Finished genome of Dactylococcopsis salina PCC 8305.</title>
        <authorList>
            <consortium name="US DOE Joint Genome Institute"/>
            <person name="Gugger M."/>
            <person name="Coursin T."/>
            <person name="Rippka R."/>
            <person name="Tandeau De Marsac N."/>
            <person name="Huntemann M."/>
            <person name="Wei C.-L."/>
            <person name="Han J."/>
            <person name="Detter J.C."/>
            <person name="Han C."/>
            <person name="Tapia R."/>
            <person name="Daligault H."/>
            <person name="Chen A."/>
            <person name="Krypides N."/>
            <person name="Mavromatis K."/>
            <person name="Markowitz V."/>
            <person name="Szeto E."/>
            <person name="Ivanova N."/>
            <person name="Ovchinnikova G."/>
            <person name="Pagani I."/>
            <person name="Pati A."/>
            <person name="Goodwin L."/>
            <person name="Peters L."/>
            <person name="Pitluck S."/>
            <person name="Woyke T."/>
            <person name="Kerfeld C."/>
        </authorList>
    </citation>
    <scope>NUCLEOTIDE SEQUENCE [LARGE SCALE GENOMIC DNA]</scope>
    <source>
        <strain evidence="3">PCC 8305</strain>
    </source>
</reference>
<dbReference type="EMBL" id="CP003944">
    <property type="protein sequence ID" value="AFZ50589.1"/>
    <property type="molecule type" value="Genomic_DNA"/>
</dbReference>
<accession>K9YUK9</accession>
<evidence type="ECO:0000313" key="3">
    <source>
        <dbReference type="EMBL" id="AFZ50589.1"/>
    </source>
</evidence>
<proteinExistence type="predicted"/>
<evidence type="ECO:0000259" key="2">
    <source>
        <dbReference type="Pfam" id="PF12146"/>
    </source>
</evidence>
<organism evidence="3 4">
    <name type="scientific">Dactylococcopsis salina (strain PCC 8305)</name>
    <name type="common">Myxobactron salinum</name>
    <dbReference type="NCBI Taxonomy" id="13035"/>
    <lineage>
        <taxon>Bacteria</taxon>
        <taxon>Bacillati</taxon>
        <taxon>Cyanobacteriota</taxon>
        <taxon>Cyanophyceae</taxon>
        <taxon>Nodosilineales</taxon>
        <taxon>Cymatolegaceae</taxon>
        <taxon>Dactylococcopsis</taxon>
    </lineage>
</organism>
<dbReference type="InterPro" id="IPR029058">
    <property type="entry name" value="AB_hydrolase_fold"/>
</dbReference>
<evidence type="ECO:0000313" key="4">
    <source>
        <dbReference type="Proteomes" id="UP000010482"/>
    </source>
</evidence>
<feature type="transmembrane region" description="Helical" evidence="1">
    <location>
        <begin position="7"/>
        <end position="29"/>
    </location>
</feature>
<dbReference type="Pfam" id="PF12146">
    <property type="entry name" value="Hydrolase_4"/>
    <property type="match status" value="1"/>
</dbReference>
<dbReference type="KEGG" id="dsl:Dacsa_1938"/>
<dbReference type="PANTHER" id="PTHR12277">
    <property type="entry name" value="ALPHA/BETA HYDROLASE DOMAIN-CONTAINING PROTEIN"/>
    <property type="match status" value="1"/>
</dbReference>
<keyword evidence="1" id="KW-0472">Membrane</keyword>
<protein>
    <submittedName>
        <fullName evidence="3">Prolyl oligopeptidase family protein</fullName>
    </submittedName>
</protein>
<dbReference type="PATRIC" id="fig|13035.3.peg.2204"/>
<feature type="domain" description="Serine aminopeptidase S33" evidence="2">
    <location>
        <begin position="79"/>
        <end position="182"/>
    </location>
</feature>
<gene>
    <name evidence="3" type="ORF">Dacsa_1938</name>
</gene>
<dbReference type="Gene3D" id="3.40.50.1820">
    <property type="entry name" value="alpha/beta hydrolase"/>
    <property type="match status" value="1"/>
</dbReference>
<sequence>MASWTRYLLYGVEIAAIAYLLTCFALALAQRRFMFVPCKPIVATPTDYGLEYESIFIPLPPDEKIHGWWIPAQSPDAPVLLYLHGNGGNVSSNLPRVQRFHRVGFAVFLIDYRGYGLSEGRFPSEKRVYEDAETAWEYLVKERNIDPKELYVFGHSLGGAIAIELATRQPEIPGLVIEGSFTSMLDMARYKGRYGWLPIDYLLTQRFNSLEKLPLLNTAIFFLHGTEDAVVPVEMSETLYKATVGRKELWLVKTAGHNDIATIADSTYEKRVWQFLLSETSEFY</sequence>
<keyword evidence="4" id="KW-1185">Reference proteome</keyword>
<dbReference type="eggNOG" id="COG1073">
    <property type="taxonomic scope" value="Bacteria"/>
</dbReference>
<dbReference type="OrthoDB" id="9776685at2"/>
<dbReference type="InterPro" id="IPR022742">
    <property type="entry name" value="Hydrolase_4"/>
</dbReference>
<dbReference type="Proteomes" id="UP000010482">
    <property type="component" value="Chromosome"/>
</dbReference>
<dbReference type="STRING" id="13035.Dacsa_1938"/>
<dbReference type="AlphaFoldDB" id="K9YUK9"/>
<keyword evidence="1" id="KW-0812">Transmembrane</keyword>
<dbReference type="SUPFAM" id="SSF53474">
    <property type="entry name" value="alpha/beta-Hydrolases"/>
    <property type="match status" value="1"/>
</dbReference>
<name>K9YUK9_DACS8</name>
<keyword evidence="1" id="KW-1133">Transmembrane helix</keyword>
<evidence type="ECO:0000256" key="1">
    <source>
        <dbReference type="SAM" id="Phobius"/>
    </source>
</evidence>
<dbReference type="RefSeq" id="WP_015229585.1">
    <property type="nucleotide sequence ID" value="NC_019780.1"/>
</dbReference>
<dbReference type="PANTHER" id="PTHR12277:SF81">
    <property type="entry name" value="PROTEIN ABHD13"/>
    <property type="match status" value="1"/>
</dbReference>
<dbReference type="HOGENOM" id="CLU_029375_2_1_3"/>